<sequence length="352" mass="39676">MDPTVTAPPAKCQGCGYSSRHTKQKPGETPEFVACCQRWFCAVCRDEKGCTGDSDHAVIATARSGYPNGVPPNDGLYSRIPENVYHGDHTSLSSSGARTIFNTTPEQFLDERNEPRNPKPIYDFGHAAHKMVLGEGAQLVCVDHADWRTNDAKAKRAKAYEEGKAPLLKKDIDLAQRMAGKVFQHKWASKLLARGNAEMSGYWHDDETRVRLRFRPDWIPELPSGRSMLVDYKTAKSAHPEKFKRHAGDFGYHCQAAWYLDGFAEVQGVDDAAFVFIVQEKTSPFSVSVVQLEPEDIERGRQQNRVAIDTYARCVESGEWPGYDELYTVGLPHYLRTQIDDQLEIHAREEIQ</sequence>
<dbReference type="InterPro" id="IPR024432">
    <property type="entry name" value="Put_RecE_PDDEXK-like_dom"/>
</dbReference>
<evidence type="ECO:0000259" key="1">
    <source>
        <dbReference type="Pfam" id="PF12684"/>
    </source>
</evidence>
<name>A0A1G4X2S6_9MYCO</name>
<dbReference type="Pfam" id="PF12684">
    <property type="entry name" value="DUF3799"/>
    <property type="match status" value="1"/>
</dbReference>
<dbReference type="InterPro" id="IPR011604">
    <property type="entry name" value="PDDEXK-like_dom_sf"/>
</dbReference>
<dbReference type="Proteomes" id="UP000199707">
    <property type="component" value="Unassembled WGS sequence"/>
</dbReference>
<proteinExistence type="predicted"/>
<dbReference type="STRING" id="1502745.SAMN02799620_06353"/>
<dbReference type="AlphaFoldDB" id="A0A1G4X2S6"/>
<gene>
    <name evidence="2" type="ORF">SAMN02799620_06353</name>
</gene>
<dbReference type="EMBL" id="FMUB01000025">
    <property type="protein sequence ID" value="SCX34490.1"/>
    <property type="molecule type" value="Genomic_DNA"/>
</dbReference>
<evidence type="ECO:0000313" key="3">
    <source>
        <dbReference type="Proteomes" id="UP000199707"/>
    </source>
</evidence>
<accession>A0A1G4X2S6</accession>
<dbReference type="Gene3D" id="3.90.320.10">
    <property type="match status" value="1"/>
</dbReference>
<protein>
    <submittedName>
        <fullName evidence="2">PD-(D/E)XK nuclease superfamily protein</fullName>
    </submittedName>
</protein>
<evidence type="ECO:0000313" key="2">
    <source>
        <dbReference type="EMBL" id="SCX34490.1"/>
    </source>
</evidence>
<feature type="domain" description="Putative exodeoxyribonuclease 8 PDDEXK-like" evidence="1">
    <location>
        <begin position="101"/>
        <end position="323"/>
    </location>
</feature>
<reference evidence="3" key="1">
    <citation type="submission" date="2016-10" db="EMBL/GenBank/DDBJ databases">
        <authorList>
            <person name="Varghese N."/>
            <person name="Submissions S."/>
        </authorList>
    </citation>
    <scope>NUCLEOTIDE SEQUENCE [LARGE SCALE GENOMIC DNA]</scope>
    <source>
        <strain evidence="3">UNC267MFSha1.1M11</strain>
    </source>
</reference>
<organism evidence="2 3">
    <name type="scientific">Mycolicibacterium fluoranthenivorans</name>
    <dbReference type="NCBI Taxonomy" id="258505"/>
    <lineage>
        <taxon>Bacteria</taxon>
        <taxon>Bacillati</taxon>
        <taxon>Actinomycetota</taxon>
        <taxon>Actinomycetes</taxon>
        <taxon>Mycobacteriales</taxon>
        <taxon>Mycobacteriaceae</taxon>
        <taxon>Mycolicibacterium</taxon>
    </lineage>
</organism>